<dbReference type="EMBL" id="JOJR01000005">
    <property type="protein sequence ID" value="RCN52718.1"/>
    <property type="molecule type" value="Genomic_DNA"/>
</dbReference>
<evidence type="ECO:0000313" key="3">
    <source>
        <dbReference type="Proteomes" id="UP000252519"/>
    </source>
</evidence>
<dbReference type="Gene3D" id="2.130.10.10">
    <property type="entry name" value="YVTN repeat-like/Quinoprotein amine dehydrogenase"/>
    <property type="match status" value="1"/>
</dbReference>
<dbReference type="Proteomes" id="UP000252519">
    <property type="component" value="Unassembled WGS sequence"/>
</dbReference>
<dbReference type="PROSITE" id="PS50082">
    <property type="entry name" value="WD_REPEATS_2"/>
    <property type="match status" value="1"/>
</dbReference>
<sequence>LKLSSSFRSALRFDHLSLCSFNGHSSSVRRIAALSNENSFISASSDKTVKLWSIKPELDVAEAQQTYSRHQRSIQDVALLANNLIASTDGVLHVWDPFRGAIIAQLDWDSEATICGLAHVDRHSMAAISSLHSTVRMLDTRTGGWTSELKVSNLPGLTRAFSVRESGRKMVAALSNGTIVVLDARTGRLTSLSHGNNTHTTAVTSIICLVPASGVEKLPVKVKWLNETDFLVCDADEPGSVFAVNPRICPVRKLADTVTSAFVCDDKLVTLQAGNVIRVYTGAEAVLEAKMKSDSQAGSPSSICYLPLNNAYLIGSNQGSIRLMC</sequence>
<gene>
    <name evidence="2" type="ORF">ANCCAN_01094</name>
</gene>
<keyword evidence="3" id="KW-1185">Reference proteome</keyword>
<dbReference type="InterPro" id="IPR015943">
    <property type="entry name" value="WD40/YVTN_repeat-like_dom_sf"/>
</dbReference>
<proteinExistence type="predicted"/>
<dbReference type="Pfam" id="PF00400">
    <property type="entry name" value="WD40"/>
    <property type="match status" value="1"/>
</dbReference>
<evidence type="ECO:0000256" key="1">
    <source>
        <dbReference type="PROSITE-ProRule" id="PRU00221"/>
    </source>
</evidence>
<dbReference type="PANTHER" id="PTHR46866">
    <property type="entry name" value="GH12955P"/>
    <property type="match status" value="1"/>
</dbReference>
<feature type="non-terminal residue" evidence="2">
    <location>
        <position position="1"/>
    </location>
</feature>
<organism evidence="2 3">
    <name type="scientific">Ancylostoma caninum</name>
    <name type="common">Dog hookworm</name>
    <dbReference type="NCBI Taxonomy" id="29170"/>
    <lineage>
        <taxon>Eukaryota</taxon>
        <taxon>Metazoa</taxon>
        <taxon>Ecdysozoa</taxon>
        <taxon>Nematoda</taxon>
        <taxon>Chromadorea</taxon>
        <taxon>Rhabditida</taxon>
        <taxon>Rhabditina</taxon>
        <taxon>Rhabditomorpha</taxon>
        <taxon>Strongyloidea</taxon>
        <taxon>Ancylostomatidae</taxon>
        <taxon>Ancylostomatinae</taxon>
        <taxon>Ancylostoma</taxon>
    </lineage>
</organism>
<dbReference type="SMART" id="SM00320">
    <property type="entry name" value="WD40"/>
    <property type="match status" value="2"/>
</dbReference>
<name>A0A368HAI1_ANCCA</name>
<feature type="repeat" description="WD" evidence="1">
    <location>
        <begin position="21"/>
        <end position="55"/>
    </location>
</feature>
<dbReference type="InterPro" id="IPR001680">
    <property type="entry name" value="WD40_rpt"/>
</dbReference>
<dbReference type="OrthoDB" id="29306at2759"/>
<dbReference type="SUPFAM" id="SSF50978">
    <property type="entry name" value="WD40 repeat-like"/>
    <property type="match status" value="1"/>
</dbReference>
<dbReference type="STRING" id="29170.A0A368HAI1"/>
<protein>
    <submittedName>
        <fullName evidence="2">WD domain, G-beta repeat protein</fullName>
    </submittedName>
</protein>
<keyword evidence="1" id="KW-0853">WD repeat</keyword>
<reference evidence="2 3" key="1">
    <citation type="submission" date="2014-10" db="EMBL/GenBank/DDBJ databases">
        <title>Draft genome of the hookworm Ancylostoma caninum.</title>
        <authorList>
            <person name="Mitreva M."/>
        </authorList>
    </citation>
    <scope>NUCLEOTIDE SEQUENCE [LARGE SCALE GENOMIC DNA]</scope>
    <source>
        <strain evidence="2 3">Baltimore</strain>
    </source>
</reference>
<evidence type="ECO:0000313" key="2">
    <source>
        <dbReference type="EMBL" id="RCN52718.1"/>
    </source>
</evidence>
<comment type="caution">
    <text evidence="2">The sequence shown here is derived from an EMBL/GenBank/DDBJ whole genome shotgun (WGS) entry which is preliminary data.</text>
</comment>
<dbReference type="PROSITE" id="PS50294">
    <property type="entry name" value="WD_REPEATS_REGION"/>
    <property type="match status" value="1"/>
</dbReference>
<dbReference type="AlphaFoldDB" id="A0A368HAI1"/>
<dbReference type="PANTHER" id="PTHR46866:SF1">
    <property type="entry name" value="GH12955P"/>
    <property type="match status" value="1"/>
</dbReference>
<dbReference type="InterPro" id="IPR036322">
    <property type="entry name" value="WD40_repeat_dom_sf"/>
</dbReference>
<accession>A0A368HAI1</accession>